<accession>A0A7Z6RBH2</accession>
<protein>
    <submittedName>
        <fullName evidence="3">Uncharacterized protein</fullName>
    </submittedName>
</protein>
<proteinExistence type="predicted"/>
<gene>
    <name evidence="3" type="ORF">C4618_07850</name>
</gene>
<evidence type="ECO:0000256" key="2">
    <source>
        <dbReference type="SAM" id="Phobius"/>
    </source>
</evidence>
<organism evidence="3 4">
    <name type="scientific">Streptococcus agalactiae</name>
    <dbReference type="NCBI Taxonomy" id="1311"/>
    <lineage>
        <taxon>Bacteria</taxon>
        <taxon>Bacillati</taxon>
        <taxon>Bacillota</taxon>
        <taxon>Bacilli</taxon>
        <taxon>Lactobacillales</taxon>
        <taxon>Streptococcaceae</taxon>
        <taxon>Streptococcus</taxon>
    </lineage>
</organism>
<feature type="transmembrane region" description="Helical" evidence="2">
    <location>
        <begin position="1031"/>
        <end position="1049"/>
    </location>
</feature>
<dbReference type="EMBL" id="QHGZ01000169">
    <property type="protein sequence ID" value="RDY80491.1"/>
    <property type="molecule type" value="Genomic_DNA"/>
</dbReference>
<keyword evidence="2" id="KW-0472">Membrane</keyword>
<reference evidence="3 4" key="1">
    <citation type="journal article" date="2018" name="Emerg. Microbes Infect.">
        <title>Phenotypic and molecular analysis of nontypeable Group B streptococci: identification of cps2a and hybrid cps2a/cps5 Group B streptococcal capsule gene clusters.</title>
        <authorList>
            <person name="Alhhazmi A."/>
            <person name="Tyrrell G.J."/>
        </authorList>
    </citation>
    <scope>NUCLEOTIDE SEQUENCE [LARGE SCALE GENOMIC DNA]</scope>
    <source>
        <strain evidence="3 4">PLGBS17</strain>
    </source>
</reference>
<comment type="caution">
    <text evidence="3">The sequence shown here is derived from an EMBL/GenBank/DDBJ whole genome shotgun (WGS) entry which is preliminary data.</text>
</comment>
<evidence type="ECO:0000313" key="4">
    <source>
        <dbReference type="Proteomes" id="UP000256718"/>
    </source>
</evidence>
<name>A0A7Z6RBH2_STRAG</name>
<keyword evidence="2" id="KW-1133">Transmembrane helix</keyword>
<feature type="compositionally biased region" description="Basic and acidic residues" evidence="1">
    <location>
        <begin position="63"/>
        <end position="79"/>
    </location>
</feature>
<sequence>MDNNKPYLSPKDKTTVEKLEDRWKKITFKVQDTGIGLKDVYLQSVKYVGGGNNNLDLITPPGFKKEDKKVEKPKLDRPPGIDLPAPTSMRSFDYSTPPGTKPSKPKDSLSTPPGFPDLNTPPDEAPKDSKKDAIEDKSGAIKYAKSLQLSFVDDPILASKVNGKILQVESDGKLVIPRNALSANQFDDTSLKIYRNNNRNKEITITTDYFADTKYVNITAVDYLSNTTFEQLATGETVDYHAIVFSSFAAIKDKGGKIYVNDKLQETSRIALKDKSVKIGIELPNDVRHIDSLSVRRLNEVKTVDNILKNDEQDINLSKTYQLKYNPTNRRLEFTINNINSSSEIMTTFKDGKMPELVEQKDVSLDINDMDMSKFKTIRLGRKDSEFKGQLIAKTGTVELDMFFKQSQDPASIIKKIYLIQNGVPNELKKFDSSFGLTESQIDGYYIYKDAINLKFKLTSGASLKVVYKGQEDPYSHQKEDMTKKGEQLSHSTQANENTAKVTFANIDWSHYSKVTVNGKEVGKGSELPLTKGWTTFVLHKTENSLNVKSLIMETGSVSKKVQQLPLSPRLSKNKHMRDMLLTMQKDSAYYETSDSLVLRINLTADTKLNFNAVKGASALTENMMMRQFAVAGPQDDPVSEHKYPSVFLLTPALLETASEATLNGKEITASGIIGHIKDGDKSKHVEVKMVNENGDMLGTPVIIQGKDLTNRTKPLMSGRRVLYAGKQYEFRAKLPLSRFNTWIRVEVVTEAGEKASIVRRMFFDQSVPELNTAVAKRDLTSDTALIHIVAKDDSLKLKLYQDDSLLESVDKTGLYSFRNGVEITKDMTVPLEFGDNIIKLSAVDLSNYRRNETLHIYRNRFDVKASQMTADKGAKVTVDMLMKHLVVPEMAGAYTLTIDEAPNTNESGMLTNAKVSIHYVNGGVDKVDVPIKVVDLEAIRKAEEAHKVEEARKAEEGHKTQEAPIVEEGYKVNNVHQTDTTVKASDLPKTKTVSAVHMARTDNKQITSHQTHVEKQIKNTLPSTGDSKRGYYITGMAIVMLSVLFSLAKKFKSKY</sequence>
<dbReference type="AlphaFoldDB" id="A0A7Z6RBH2"/>
<evidence type="ECO:0000256" key="1">
    <source>
        <dbReference type="SAM" id="MobiDB-lite"/>
    </source>
</evidence>
<keyword evidence="2" id="KW-0812">Transmembrane</keyword>
<feature type="region of interest" description="Disordered" evidence="1">
    <location>
        <begin position="50"/>
        <end position="132"/>
    </location>
</feature>
<evidence type="ECO:0000313" key="3">
    <source>
        <dbReference type="EMBL" id="RDY80491.1"/>
    </source>
</evidence>
<dbReference type="Proteomes" id="UP000256718">
    <property type="component" value="Unassembled WGS sequence"/>
</dbReference>